<dbReference type="Gene3D" id="3.30.450.20">
    <property type="entry name" value="PAS domain"/>
    <property type="match status" value="1"/>
</dbReference>
<dbReference type="EMBL" id="SOFI01000003">
    <property type="protein sequence ID" value="TFB80171.1"/>
    <property type="molecule type" value="Genomic_DNA"/>
</dbReference>
<dbReference type="SUPFAM" id="SSF158472">
    <property type="entry name" value="HAMP domain-like"/>
    <property type="match status" value="1"/>
</dbReference>
<dbReference type="GO" id="GO:0035556">
    <property type="term" value="P:intracellular signal transduction"/>
    <property type="evidence" value="ECO:0007669"/>
    <property type="project" value="InterPro"/>
</dbReference>
<dbReference type="GO" id="GO:0009190">
    <property type="term" value="P:cyclic nucleotide biosynthetic process"/>
    <property type="evidence" value="ECO:0007669"/>
    <property type="project" value="InterPro"/>
</dbReference>
<dbReference type="PANTHER" id="PTHR45655:SF13">
    <property type="entry name" value="SOLUBLE GUANYLATE CYCLASE GCY-32-RELATED"/>
    <property type="match status" value="1"/>
</dbReference>
<keyword evidence="1" id="KW-0812">Transmembrane</keyword>
<dbReference type="InterPro" id="IPR003660">
    <property type="entry name" value="HAMP_dom"/>
</dbReference>
<accession>A0A4R8VAB4</accession>
<evidence type="ECO:0000313" key="3">
    <source>
        <dbReference type="EMBL" id="TFB80171.1"/>
    </source>
</evidence>
<dbReference type="GO" id="GO:0016020">
    <property type="term" value="C:membrane"/>
    <property type="evidence" value="ECO:0007669"/>
    <property type="project" value="InterPro"/>
</dbReference>
<dbReference type="Gene3D" id="3.30.70.1230">
    <property type="entry name" value="Nucleotide cyclase"/>
    <property type="match status" value="1"/>
</dbReference>
<dbReference type="RefSeq" id="WP_104096038.1">
    <property type="nucleotide sequence ID" value="NZ_JACHBP010000001.1"/>
</dbReference>
<evidence type="ECO:0000313" key="4">
    <source>
        <dbReference type="Proteomes" id="UP000298488"/>
    </source>
</evidence>
<keyword evidence="2" id="KW-1133">Transmembrane helix</keyword>
<organism evidence="3 4">
    <name type="scientific">Terrimesophilobacter mesophilus</name>
    <dbReference type="NCBI Taxonomy" id="433647"/>
    <lineage>
        <taxon>Bacteria</taxon>
        <taxon>Bacillati</taxon>
        <taxon>Actinomycetota</taxon>
        <taxon>Actinomycetes</taxon>
        <taxon>Micrococcales</taxon>
        <taxon>Microbacteriaceae</taxon>
        <taxon>Terrimesophilobacter</taxon>
    </lineage>
</organism>
<evidence type="ECO:0000256" key="2">
    <source>
        <dbReference type="ARBA" id="ARBA00022989"/>
    </source>
</evidence>
<dbReference type="CDD" id="cd06225">
    <property type="entry name" value="HAMP"/>
    <property type="match status" value="1"/>
</dbReference>
<dbReference type="PROSITE" id="PS50885">
    <property type="entry name" value="HAMP"/>
    <property type="match status" value="1"/>
</dbReference>
<dbReference type="InterPro" id="IPR001054">
    <property type="entry name" value="A/G_cyclase"/>
</dbReference>
<dbReference type="Proteomes" id="UP000298488">
    <property type="component" value="Unassembled WGS sequence"/>
</dbReference>
<dbReference type="SUPFAM" id="SSF55073">
    <property type="entry name" value="Nucleotide cyclase"/>
    <property type="match status" value="1"/>
</dbReference>
<sequence length="721" mass="77509">MSHVTTEPSPGRGEARTSGRRAGLSIQSALLIMLLLVSLLSSVVVGLIGYVNGSDSLRDAAFDRLVGVRDSRAREVAELFSRIKNTVLVQSRSSETIDATKAFTDGFDALGTAELTPDDTAAIRDYFAGPFSERLGAATGTDVDPTSFLPSSPAQSYLQLHYTLPYEDFDVAIANDDAGDGSAWSAANAAYNDQFRRMTQLFDFEDILLIDLHGNVVYTAYKGVDLGTNLLTGPYAFSNLASAYTKVLSTNILDTVEFTDFGEYPPSLGVPAAWAVSPIGSGGQAVGALAVEMPIDSINAAMTGDLSWSAKGLGETGETYLVGDDHLMRSTSRMLVEHPKDYRNKVVATGTKPELADRIISSGSTLLAQPIDTEAVDHALNSETGTIIGTNYLGDESLAAYTPVQIDNLDWVMVAEISTEEAFAPVREFTRNLVLSSTALIILVALLSLLLAQIIVRPLRRLKVAAGRIAAGEEGVQVDAGRSDELADVGTAFNDMSRSLQVKAALLDEQVAENERLLLTLMPPAVAKRYRDGDQNIVQDHKDVTVLYADIVGFDEYSRGLASDTALKQLNDILRSFDEAADLHGVERVRNNRSGYLASCGLNVPRVDNARRTVDLAVEFQRILERFGAQFGASLNLRAGIDTGTVTSGLVGESHMVYDLWGDAVSLAFRVQGETAEAGILLTQRVLDKLPGSQDVAMTGVVQTSNGEQRVWRLNPATNHG</sequence>
<keyword evidence="4" id="KW-1185">Reference proteome</keyword>
<dbReference type="CDD" id="cd07302">
    <property type="entry name" value="CHD"/>
    <property type="match status" value="1"/>
</dbReference>
<dbReference type="AlphaFoldDB" id="A0A4R8VAB4"/>
<dbReference type="GO" id="GO:0004016">
    <property type="term" value="F:adenylate cyclase activity"/>
    <property type="evidence" value="ECO:0007669"/>
    <property type="project" value="UniProtKB-ARBA"/>
</dbReference>
<keyword evidence="2" id="KW-0472">Membrane</keyword>
<dbReference type="OrthoDB" id="9806704at2"/>
<name>A0A4R8VAB4_9MICO</name>
<dbReference type="Pfam" id="PF00211">
    <property type="entry name" value="Guanylate_cyc"/>
    <property type="match status" value="1"/>
</dbReference>
<dbReference type="PANTHER" id="PTHR45655">
    <property type="entry name" value="GUANYLATE CYCLASE SOLUBLE SUBUNIT BETA-2"/>
    <property type="match status" value="1"/>
</dbReference>
<comment type="caution">
    <text evidence="3">The sequence shown here is derived from an EMBL/GenBank/DDBJ whole genome shotgun (WGS) entry which is preliminary data.</text>
</comment>
<dbReference type="SMART" id="SM00304">
    <property type="entry name" value="HAMP"/>
    <property type="match status" value="1"/>
</dbReference>
<protein>
    <submittedName>
        <fullName evidence="3">Adenylate/guanylate cyclase domain-containing protein</fullName>
    </submittedName>
</protein>
<gene>
    <name evidence="3" type="ORF">E3N84_09070</name>
</gene>
<dbReference type="Gene3D" id="1.10.8.500">
    <property type="entry name" value="HAMP domain in histidine kinase"/>
    <property type="match status" value="1"/>
</dbReference>
<dbReference type="PROSITE" id="PS50125">
    <property type="entry name" value="GUANYLATE_CYCLASE_2"/>
    <property type="match status" value="1"/>
</dbReference>
<dbReference type="Pfam" id="PF00672">
    <property type="entry name" value="HAMP"/>
    <property type="match status" value="1"/>
</dbReference>
<proteinExistence type="predicted"/>
<dbReference type="SMART" id="SM00044">
    <property type="entry name" value="CYCc"/>
    <property type="match status" value="1"/>
</dbReference>
<reference evidence="3 4" key="1">
    <citation type="submission" date="2019-03" db="EMBL/GenBank/DDBJ databases">
        <title>Genomics of glacier-inhabiting Cryobacterium strains.</title>
        <authorList>
            <person name="Liu Q."/>
            <person name="Xin Y.-H."/>
        </authorList>
    </citation>
    <scope>NUCLEOTIDE SEQUENCE [LARGE SCALE GENOMIC DNA]</scope>
    <source>
        <strain evidence="3 4">CGMCC 1.10440</strain>
    </source>
</reference>
<dbReference type="CDD" id="cd18774">
    <property type="entry name" value="PDC2_HK_sensor"/>
    <property type="match status" value="1"/>
</dbReference>
<dbReference type="InterPro" id="IPR029787">
    <property type="entry name" value="Nucleotide_cyclase"/>
</dbReference>
<evidence type="ECO:0000256" key="1">
    <source>
        <dbReference type="ARBA" id="ARBA00022692"/>
    </source>
</evidence>